<evidence type="ECO:0000313" key="2">
    <source>
        <dbReference type="Proteomes" id="UP000186955"/>
    </source>
</evidence>
<name>A0A1Q5TDN5_9EURO</name>
<evidence type="ECO:0000313" key="1">
    <source>
        <dbReference type="EMBL" id="OKO98337.1"/>
    </source>
</evidence>
<dbReference type="EMBL" id="MNBE01000673">
    <property type="protein sequence ID" value="OKO98337.1"/>
    <property type="molecule type" value="Genomic_DNA"/>
</dbReference>
<reference evidence="1 2" key="1">
    <citation type="submission" date="2016-10" db="EMBL/GenBank/DDBJ databases">
        <title>Genome sequence of the ascomycete fungus Penicillium subrubescens.</title>
        <authorList>
            <person name="De Vries R.P."/>
            <person name="Peng M."/>
            <person name="Dilokpimol A."/>
            <person name="Hilden K."/>
            <person name="Makela M.R."/>
            <person name="Grigoriev I."/>
            <person name="Riley R."/>
            <person name="Granchi Z."/>
        </authorList>
    </citation>
    <scope>NUCLEOTIDE SEQUENCE [LARGE SCALE GENOMIC DNA]</scope>
    <source>
        <strain evidence="1 2">CBS 132785</strain>
    </source>
</reference>
<dbReference type="Proteomes" id="UP000186955">
    <property type="component" value="Unassembled WGS sequence"/>
</dbReference>
<comment type="caution">
    <text evidence="1">The sequence shown here is derived from an EMBL/GenBank/DDBJ whole genome shotgun (WGS) entry which is preliminary data.</text>
</comment>
<gene>
    <name evidence="1" type="ORF">PENSUB_9435</name>
</gene>
<accession>A0A1Q5TDN5</accession>
<dbReference type="AlphaFoldDB" id="A0A1Q5TDN5"/>
<keyword evidence="2" id="KW-1185">Reference proteome</keyword>
<sequence>MPWREARLFILHQARTDLRVCRSRSRGRGVLSEEYGRKLPSMFWVYRKPDLFLKDDRVSRIEGKLEQLIDYIA</sequence>
<proteinExistence type="predicted"/>
<protein>
    <submittedName>
        <fullName evidence="1">Uncharacterized protein</fullName>
    </submittedName>
</protein>
<organism evidence="1 2">
    <name type="scientific">Penicillium subrubescens</name>
    <dbReference type="NCBI Taxonomy" id="1316194"/>
    <lineage>
        <taxon>Eukaryota</taxon>
        <taxon>Fungi</taxon>
        <taxon>Dikarya</taxon>
        <taxon>Ascomycota</taxon>
        <taxon>Pezizomycotina</taxon>
        <taxon>Eurotiomycetes</taxon>
        <taxon>Eurotiomycetidae</taxon>
        <taxon>Eurotiales</taxon>
        <taxon>Aspergillaceae</taxon>
        <taxon>Penicillium</taxon>
    </lineage>
</organism>